<dbReference type="InterPro" id="IPR010916">
    <property type="entry name" value="TonB_box_CS"/>
</dbReference>
<dbReference type="Proteomes" id="UP001519343">
    <property type="component" value="Unassembled WGS sequence"/>
</dbReference>
<keyword evidence="1" id="KW-0732">Signal</keyword>
<dbReference type="PROSITE" id="PS00430">
    <property type="entry name" value="TONB_DEPENDENT_REC_1"/>
    <property type="match status" value="1"/>
</dbReference>
<dbReference type="EMBL" id="JAGGKT010000001">
    <property type="protein sequence ID" value="MBP1930192.1"/>
    <property type="molecule type" value="Genomic_DNA"/>
</dbReference>
<dbReference type="InterPro" id="IPR038480">
    <property type="entry name" value="YuaB-like_sf"/>
</dbReference>
<proteinExistence type="predicted"/>
<sequence length="317" mass="34202">MKKMLFPKLVGTAILSALITTASVIPAFAAIDEESVSKVISNPLELRINVNELISSDLISLSWAEGDQEAKEINTRKNKVETVTVTAAPGADIGELGEPIKFGVVVQVPTEDANKIGRLTVDEEEASIIKSPDGNYTYYVIKDGLEMTDDSGTEEASFDISFVSLTKERSISANILAVKEQGVESIPTEAPVVSVVDFVYNSDDMAGFIGIEIEPQEDLNNGTLVITLPEENRILGGVYGKVEPDTPLTEDMIGQDGRTVTIPNITATTDDKINVSLEYSDGQPLFIDLQIDADGDGTGRSMSPKVMLTFPPFLEPR</sequence>
<comment type="caution">
    <text evidence="2">The sequence shown here is derived from an EMBL/GenBank/DDBJ whole genome shotgun (WGS) entry which is preliminary data.</text>
</comment>
<feature type="signal peptide" evidence="1">
    <location>
        <begin position="1"/>
        <end position="29"/>
    </location>
</feature>
<name>A0ABS4GJ61_9BACL</name>
<gene>
    <name evidence="2" type="ORF">J2Z37_000179</name>
</gene>
<accession>A0ABS4GJ61</accession>
<dbReference type="Gene3D" id="2.60.40.3490">
    <property type="match status" value="1"/>
</dbReference>
<organism evidence="2 3">
    <name type="scientific">Ammoniphilus resinae</name>
    <dbReference type="NCBI Taxonomy" id="861532"/>
    <lineage>
        <taxon>Bacteria</taxon>
        <taxon>Bacillati</taxon>
        <taxon>Bacillota</taxon>
        <taxon>Bacilli</taxon>
        <taxon>Bacillales</taxon>
        <taxon>Paenibacillaceae</taxon>
        <taxon>Aneurinibacillus group</taxon>
        <taxon>Ammoniphilus</taxon>
    </lineage>
</organism>
<reference evidence="2 3" key="1">
    <citation type="submission" date="2021-03" db="EMBL/GenBank/DDBJ databases">
        <title>Genomic Encyclopedia of Type Strains, Phase IV (KMG-IV): sequencing the most valuable type-strain genomes for metagenomic binning, comparative biology and taxonomic classification.</title>
        <authorList>
            <person name="Goeker M."/>
        </authorList>
    </citation>
    <scope>NUCLEOTIDE SEQUENCE [LARGE SCALE GENOMIC DNA]</scope>
    <source>
        <strain evidence="2 3">DSM 24738</strain>
    </source>
</reference>
<protein>
    <submittedName>
        <fullName evidence="2">Uncharacterized protein</fullName>
    </submittedName>
</protein>
<dbReference type="RefSeq" id="WP_209807993.1">
    <property type="nucleotide sequence ID" value="NZ_JAGGKT010000001.1"/>
</dbReference>
<evidence type="ECO:0000313" key="2">
    <source>
        <dbReference type="EMBL" id="MBP1930192.1"/>
    </source>
</evidence>
<evidence type="ECO:0000256" key="1">
    <source>
        <dbReference type="SAM" id="SignalP"/>
    </source>
</evidence>
<evidence type="ECO:0000313" key="3">
    <source>
        <dbReference type="Proteomes" id="UP001519343"/>
    </source>
</evidence>
<keyword evidence="3" id="KW-1185">Reference proteome</keyword>
<feature type="chain" id="PRO_5047408336" evidence="1">
    <location>
        <begin position="30"/>
        <end position="317"/>
    </location>
</feature>